<feature type="transmembrane region" description="Helical" evidence="1">
    <location>
        <begin position="93"/>
        <end position="116"/>
    </location>
</feature>
<gene>
    <name evidence="2" type="ORF">CHU93_15090</name>
</gene>
<keyword evidence="3" id="KW-1185">Reference proteome</keyword>
<comment type="caution">
    <text evidence="2">The sequence shown here is derived from an EMBL/GenBank/DDBJ whole genome shotgun (WGS) entry which is preliminary data.</text>
</comment>
<feature type="transmembrane region" description="Helical" evidence="1">
    <location>
        <begin position="66"/>
        <end position="87"/>
    </location>
</feature>
<dbReference type="EMBL" id="NOXT01000124">
    <property type="protein sequence ID" value="OYQ24686.1"/>
    <property type="molecule type" value="Genomic_DNA"/>
</dbReference>
<evidence type="ECO:0000256" key="1">
    <source>
        <dbReference type="SAM" id="Phobius"/>
    </source>
</evidence>
<feature type="transmembrane region" description="Helical" evidence="1">
    <location>
        <begin position="7"/>
        <end position="25"/>
    </location>
</feature>
<feature type="transmembrane region" description="Helical" evidence="1">
    <location>
        <begin position="37"/>
        <end position="54"/>
    </location>
</feature>
<keyword evidence="1" id="KW-0472">Membrane</keyword>
<accession>A0A255Y637</accession>
<organism evidence="2 3">
    <name type="scientific">Sandarakinorhabdus cyanobacteriorum</name>
    <dbReference type="NCBI Taxonomy" id="1981098"/>
    <lineage>
        <taxon>Bacteria</taxon>
        <taxon>Pseudomonadati</taxon>
        <taxon>Pseudomonadota</taxon>
        <taxon>Alphaproteobacteria</taxon>
        <taxon>Sphingomonadales</taxon>
        <taxon>Sphingosinicellaceae</taxon>
        <taxon>Sandarakinorhabdus</taxon>
    </lineage>
</organism>
<dbReference type="Proteomes" id="UP000216991">
    <property type="component" value="Unassembled WGS sequence"/>
</dbReference>
<reference evidence="2 3" key="1">
    <citation type="submission" date="2017-07" db="EMBL/GenBank/DDBJ databases">
        <title>Sandarakinorhabdus cyanobacteriorum sp. nov., a novel bacterium isolated from cyanobacterial aggregates in a eutrophic lake.</title>
        <authorList>
            <person name="Cai H."/>
        </authorList>
    </citation>
    <scope>NUCLEOTIDE SEQUENCE [LARGE SCALE GENOMIC DNA]</scope>
    <source>
        <strain evidence="2 3">TH057</strain>
    </source>
</reference>
<evidence type="ECO:0000313" key="3">
    <source>
        <dbReference type="Proteomes" id="UP000216991"/>
    </source>
</evidence>
<keyword evidence="1" id="KW-0812">Transmembrane</keyword>
<evidence type="ECO:0000313" key="2">
    <source>
        <dbReference type="EMBL" id="OYQ24686.1"/>
    </source>
</evidence>
<protein>
    <submittedName>
        <fullName evidence="2">Uncharacterized protein</fullName>
    </submittedName>
</protein>
<proteinExistence type="predicted"/>
<keyword evidence="1" id="KW-1133">Transmembrane helix</keyword>
<dbReference type="OrthoDB" id="7595711at2"/>
<dbReference type="RefSeq" id="WP_094474984.1">
    <property type="nucleotide sequence ID" value="NZ_NOXT01000124.1"/>
</dbReference>
<dbReference type="AlphaFoldDB" id="A0A255Y637"/>
<name>A0A255Y637_9SPHN</name>
<sequence length="120" mass="12720">MQIWLPIIIYGTVVALGLALGWYFLSGKRPPKAVQAIHFLLGFGGLEVVMLITARSRGDADLKQNATIALVLLGFAVFSGLFAGIMAKPRPDVLGMSLALHALLGGSAFLVLLNWAMNAA</sequence>